<dbReference type="CDD" id="cd07042">
    <property type="entry name" value="STAS_SulP_like_sulfate_transporter"/>
    <property type="match status" value="1"/>
</dbReference>
<dbReference type="OrthoDB" id="9769739at2"/>
<evidence type="ECO:0000256" key="2">
    <source>
        <dbReference type="ARBA" id="ARBA00022692"/>
    </source>
</evidence>
<feature type="transmembrane region" description="Helical" evidence="5">
    <location>
        <begin position="198"/>
        <end position="223"/>
    </location>
</feature>
<reference evidence="7 8" key="1">
    <citation type="submission" date="2015-12" db="EMBL/GenBank/DDBJ databases">
        <authorList>
            <person name="Shamseldin A."/>
            <person name="Moawad H."/>
            <person name="Abd El-Rahim W.M."/>
            <person name="Sadowsky M.J."/>
        </authorList>
    </citation>
    <scope>NUCLEOTIDE SEQUENCE [LARGE SCALE GENOMIC DNA]</scope>
    <source>
        <strain evidence="7 8">WF1</strain>
    </source>
</reference>
<evidence type="ECO:0000313" key="8">
    <source>
        <dbReference type="Proteomes" id="UP000191980"/>
    </source>
</evidence>
<feature type="transmembrane region" description="Helical" evidence="5">
    <location>
        <begin position="243"/>
        <end position="267"/>
    </location>
</feature>
<gene>
    <name evidence="7" type="ORF">AU255_16870</name>
</gene>
<feature type="transmembrane region" description="Helical" evidence="5">
    <location>
        <begin position="126"/>
        <end position="149"/>
    </location>
</feature>
<dbReference type="AlphaFoldDB" id="A0A1V8M2T7"/>
<name>A0A1V8M2T7_9GAMM</name>
<feature type="transmembrane region" description="Helical" evidence="5">
    <location>
        <begin position="92"/>
        <end position="114"/>
    </location>
</feature>
<protein>
    <submittedName>
        <fullName evidence="7">Sulfate permease</fullName>
    </submittedName>
</protein>
<organism evidence="7 8">
    <name type="scientific">Methyloprofundus sedimenti</name>
    <dbReference type="NCBI Taxonomy" id="1420851"/>
    <lineage>
        <taxon>Bacteria</taxon>
        <taxon>Pseudomonadati</taxon>
        <taxon>Pseudomonadota</taxon>
        <taxon>Gammaproteobacteria</taxon>
        <taxon>Methylococcales</taxon>
        <taxon>Methylococcaceae</taxon>
        <taxon>Methyloprofundus</taxon>
    </lineage>
</organism>
<dbReference type="RefSeq" id="WP_080524085.1">
    <property type="nucleotide sequence ID" value="NZ_LPUF01000003.1"/>
</dbReference>
<feature type="transmembrane region" description="Helical" evidence="5">
    <location>
        <begin position="288"/>
        <end position="308"/>
    </location>
</feature>
<comment type="subcellular location">
    <subcellularLocation>
        <location evidence="1">Membrane</location>
        <topology evidence="1">Multi-pass membrane protein</topology>
    </subcellularLocation>
</comment>
<feature type="transmembrane region" description="Helical" evidence="5">
    <location>
        <begin position="16"/>
        <end position="35"/>
    </location>
</feature>
<dbReference type="EMBL" id="LPUF01000003">
    <property type="protein sequence ID" value="OQK15861.1"/>
    <property type="molecule type" value="Genomic_DNA"/>
</dbReference>
<feature type="transmembrane region" description="Helical" evidence="5">
    <location>
        <begin position="42"/>
        <end position="60"/>
    </location>
</feature>
<dbReference type="InterPro" id="IPR001902">
    <property type="entry name" value="SLC26A/SulP_fam"/>
</dbReference>
<dbReference type="Gene3D" id="3.30.750.24">
    <property type="entry name" value="STAS domain"/>
    <property type="match status" value="1"/>
</dbReference>
<dbReference type="GO" id="GO:0055085">
    <property type="term" value="P:transmembrane transport"/>
    <property type="evidence" value="ECO:0007669"/>
    <property type="project" value="InterPro"/>
</dbReference>
<evidence type="ECO:0000256" key="1">
    <source>
        <dbReference type="ARBA" id="ARBA00004141"/>
    </source>
</evidence>
<feature type="transmembrane region" description="Helical" evidence="5">
    <location>
        <begin position="375"/>
        <end position="404"/>
    </location>
</feature>
<evidence type="ECO:0000256" key="4">
    <source>
        <dbReference type="ARBA" id="ARBA00023136"/>
    </source>
</evidence>
<keyword evidence="8" id="KW-1185">Reference proteome</keyword>
<evidence type="ECO:0000256" key="5">
    <source>
        <dbReference type="SAM" id="Phobius"/>
    </source>
</evidence>
<feature type="transmembrane region" description="Helical" evidence="5">
    <location>
        <begin position="345"/>
        <end position="363"/>
    </location>
</feature>
<comment type="caution">
    <text evidence="7">The sequence shown here is derived from an EMBL/GenBank/DDBJ whole genome shotgun (WGS) entry which is preliminary data.</text>
</comment>
<dbReference type="Proteomes" id="UP000191980">
    <property type="component" value="Unassembled WGS sequence"/>
</dbReference>
<dbReference type="PROSITE" id="PS50801">
    <property type="entry name" value="STAS"/>
    <property type="match status" value="1"/>
</dbReference>
<keyword evidence="4 5" id="KW-0472">Membrane</keyword>
<keyword evidence="2 5" id="KW-0812">Transmembrane</keyword>
<dbReference type="Pfam" id="PF01740">
    <property type="entry name" value="STAS"/>
    <property type="match status" value="1"/>
</dbReference>
<feature type="transmembrane region" description="Helical" evidence="5">
    <location>
        <begin position="320"/>
        <end position="338"/>
    </location>
</feature>
<dbReference type="Pfam" id="PF00916">
    <property type="entry name" value="Sulfate_transp"/>
    <property type="match status" value="1"/>
</dbReference>
<dbReference type="InterPro" id="IPR036513">
    <property type="entry name" value="STAS_dom_sf"/>
</dbReference>
<dbReference type="PANTHER" id="PTHR11814">
    <property type="entry name" value="SULFATE TRANSPORTER"/>
    <property type="match status" value="1"/>
</dbReference>
<feature type="transmembrane region" description="Helical" evidence="5">
    <location>
        <begin position="169"/>
        <end position="191"/>
    </location>
</feature>
<dbReference type="GO" id="GO:0016020">
    <property type="term" value="C:membrane"/>
    <property type="evidence" value="ECO:0007669"/>
    <property type="project" value="UniProtKB-SubCell"/>
</dbReference>
<proteinExistence type="predicted"/>
<evidence type="ECO:0000259" key="6">
    <source>
        <dbReference type="PROSITE" id="PS50801"/>
    </source>
</evidence>
<accession>A0A1V8M2T7</accession>
<feature type="domain" description="STAS" evidence="6">
    <location>
        <begin position="434"/>
        <end position="545"/>
    </location>
</feature>
<evidence type="ECO:0000313" key="7">
    <source>
        <dbReference type="EMBL" id="OQK15861.1"/>
    </source>
</evidence>
<dbReference type="STRING" id="1420851.AU255_16870"/>
<dbReference type="SUPFAM" id="SSF52091">
    <property type="entry name" value="SpoIIaa-like"/>
    <property type="match status" value="1"/>
</dbReference>
<keyword evidence="3 5" id="KW-1133">Transmembrane helix</keyword>
<dbReference type="InterPro" id="IPR002645">
    <property type="entry name" value="STAS_dom"/>
</dbReference>
<evidence type="ECO:0000256" key="3">
    <source>
        <dbReference type="ARBA" id="ARBA00022989"/>
    </source>
</evidence>
<dbReference type="InterPro" id="IPR011547">
    <property type="entry name" value="SLC26A/SulP_dom"/>
</dbReference>
<sequence>MNKNKLIDTSNLRGDFFGGLTAGVVALPLALAFGVQSGMGAIAGMYGAIALGVFAAWFGGTNTQISGPTGPMTVVSAVVIATEIELHGSLDAALGTIIAIFLLAGLLQILLGVLKVGQYIRYMPYPVVSGFMSGIGVIIIVLQIFPFLGQSSPKKILDIFAELPSVLPFANIEAIVLALATIATIFLFPLVTRLIPSALVALLVLTAVSTFMGLDVAIIGDIPDGLPALHLDSLDHIDFRDPMLILIPGLTLAALGTIDSLLTSIVADNMTKTQHNSNKELIGQGLGNIAAAVIGGIPGAGATMRTVVNINSGGKTRLSGVIHGLALLFVLIGAGAYARLIPLPVLAGILITVGIGIIDYKGLKHILHVPKSDAAVMLIVLIMTVFVDLLQAVAVGMVLASVLFMKKMSDIVEEQSANNSAEELAREAAWMDETELNDEMLKKVYIKHFDGPIFFGFASRFQEISRAFPEVDVVIMRMRNVPYIDQSGMYAIEDAVMALLEKNVLVLMTGIQEQPRDMLKRIGIVPGMIAEQHLYKDFNSCVEDLKSGEVFKDVQEKKDYAWTHILS</sequence>